<dbReference type="SUPFAM" id="SSF47323">
    <property type="entry name" value="Anticodon-binding domain of a subclass of class I aminoacyl-tRNA synthetases"/>
    <property type="match status" value="1"/>
</dbReference>
<organism evidence="8 9">
    <name type="scientific">Streptomyces globosus</name>
    <dbReference type="NCBI Taxonomy" id="68209"/>
    <lineage>
        <taxon>Bacteria</taxon>
        <taxon>Bacillati</taxon>
        <taxon>Actinomycetota</taxon>
        <taxon>Actinomycetes</taxon>
        <taxon>Kitasatosporales</taxon>
        <taxon>Streptomycetaceae</taxon>
        <taxon>Streptomyces</taxon>
    </lineage>
</organism>
<dbReference type="SMART" id="SM00836">
    <property type="entry name" value="DALR_1"/>
    <property type="match status" value="1"/>
</dbReference>
<proteinExistence type="predicted"/>
<dbReference type="Gene3D" id="3.30.1360.70">
    <property type="entry name" value="Arginyl tRNA synthetase N-terminal domain"/>
    <property type="match status" value="1"/>
</dbReference>
<dbReference type="EMBL" id="CP030862">
    <property type="protein sequence ID" value="AXE22993.1"/>
    <property type="molecule type" value="Genomic_DNA"/>
</dbReference>
<dbReference type="InterPro" id="IPR036695">
    <property type="entry name" value="Arg-tRNA-synth_N_sf"/>
</dbReference>
<accession>A0A344TWH2</accession>
<dbReference type="InterPro" id="IPR001278">
    <property type="entry name" value="Arg-tRNA-ligase"/>
</dbReference>
<dbReference type="PANTHER" id="PTHR11956">
    <property type="entry name" value="ARGINYL-TRNA SYNTHETASE"/>
    <property type="match status" value="1"/>
</dbReference>
<evidence type="ECO:0000256" key="2">
    <source>
        <dbReference type="ARBA" id="ARBA00022598"/>
    </source>
</evidence>
<keyword evidence="3" id="KW-0547">Nucleotide-binding</keyword>
<gene>
    <name evidence="8" type="ORF">C0216_05585</name>
</gene>
<evidence type="ECO:0000256" key="4">
    <source>
        <dbReference type="ARBA" id="ARBA00022840"/>
    </source>
</evidence>
<dbReference type="SUPFAM" id="SSF55190">
    <property type="entry name" value="Arginyl-tRNA synthetase (ArgRS), N-terminal 'additional' domain"/>
    <property type="match status" value="1"/>
</dbReference>
<dbReference type="Gene3D" id="1.10.730.10">
    <property type="entry name" value="Isoleucyl-tRNA Synthetase, Domain 1"/>
    <property type="match status" value="1"/>
</dbReference>
<dbReference type="EC" id="6.1.1.19" evidence="1"/>
<sequence length="320" mass="33223">MTPADLTRTVVRAVRCAVADGELPEGAAVPERVVIERTRPGGVGEYATPVAFQVAKGAGGASPVDVARVLAARLGLEAGIERVEVTGAGFLNFVLGESAVAGVVADAAVRGRRYADVAAGVPLPAGELREQAVRAAVRRIRIAQGDAPDGPPSDVAPVARKDGDVAASYGTDAALWAVLRMPAHETPAFGPWLLRQDESSEFFRVRYGHDRARALVRNAALLGFAPEAGPLDGGADALLRVLRDHPLALEAAAHRRAPEYLARHLVELADALLGFQYGVLPLGDEKPSAAHRARLALAEAAGAVLAGGLALLGIDAPDRL</sequence>
<dbReference type="Pfam" id="PF05746">
    <property type="entry name" value="DALR_1"/>
    <property type="match status" value="1"/>
</dbReference>
<keyword evidence="2" id="KW-0436">Ligase</keyword>
<dbReference type="GO" id="GO:0005524">
    <property type="term" value="F:ATP binding"/>
    <property type="evidence" value="ECO:0007669"/>
    <property type="project" value="UniProtKB-KW"/>
</dbReference>
<evidence type="ECO:0000313" key="9">
    <source>
        <dbReference type="Proteomes" id="UP000252004"/>
    </source>
</evidence>
<dbReference type="RefSeq" id="WP_114054183.1">
    <property type="nucleotide sequence ID" value="NZ_CP030862.1"/>
</dbReference>
<reference evidence="8 9" key="1">
    <citation type="submission" date="2018-01" db="EMBL/GenBank/DDBJ databases">
        <title>Draft genome Sequence of streptomyces globosus LZH-48.</title>
        <authorList>
            <person name="Ran K."/>
            <person name="Li Z."/>
            <person name="Wei S."/>
            <person name="Dong R."/>
        </authorList>
    </citation>
    <scope>NUCLEOTIDE SEQUENCE [LARGE SCALE GENOMIC DNA]</scope>
    <source>
        <strain evidence="8 9">LZH-48</strain>
    </source>
</reference>
<protein>
    <recommendedName>
        <fullName evidence="1">arginine--tRNA ligase</fullName>
        <ecNumber evidence="1">6.1.1.19</ecNumber>
    </recommendedName>
</protein>
<evidence type="ECO:0000313" key="8">
    <source>
        <dbReference type="EMBL" id="AXE22993.1"/>
    </source>
</evidence>
<dbReference type="AlphaFoldDB" id="A0A344TWH2"/>
<evidence type="ECO:0000256" key="5">
    <source>
        <dbReference type="ARBA" id="ARBA00049339"/>
    </source>
</evidence>
<evidence type="ECO:0000256" key="1">
    <source>
        <dbReference type="ARBA" id="ARBA00012837"/>
    </source>
</evidence>
<dbReference type="GO" id="GO:0005737">
    <property type="term" value="C:cytoplasm"/>
    <property type="evidence" value="ECO:0007669"/>
    <property type="project" value="InterPro"/>
</dbReference>
<dbReference type="GO" id="GO:0004814">
    <property type="term" value="F:arginine-tRNA ligase activity"/>
    <property type="evidence" value="ECO:0007669"/>
    <property type="project" value="UniProtKB-EC"/>
</dbReference>
<dbReference type="Proteomes" id="UP000252004">
    <property type="component" value="Chromosome"/>
</dbReference>
<dbReference type="PANTHER" id="PTHR11956:SF5">
    <property type="entry name" value="ARGININE--TRNA LIGASE, CYTOPLASMIC"/>
    <property type="match status" value="1"/>
</dbReference>
<dbReference type="InterPro" id="IPR005148">
    <property type="entry name" value="Arg-tRNA-synth_N"/>
</dbReference>
<dbReference type="KEGG" id="sgz:C0216_05585"/>
<feature type="domain" description="DALR anticodon binding" evidence="6">
    <location>
        <begin position="205"/>
        <end position="320"/>
    </location>
</feature>
<comment type="catalytic activity">
    <reaction evidence="5">
        <text>tRNA(Arg) + L-arginine + ATP = L-arginyl-tRNA(Arg) + AMP + diphosphate</text>
        <dbReference type="Rhea" id="RHEA:20301"/>
        <dbReference type="Rhea" id="RHEA-COMP:9658"/>
        <dbReference type="Rhea" id="RHEA-COMP:9673"/>
        <dbReference type="ChEBI" id="CHEBI:30616"/>
        <dbReference type="ChEBI" id="CHEBI:32682"/>
        <dbReference type="ChEBI" id="CHEBI:33019"/>
        <dbReference type="ChEBI" id="CHEBI:78442"/>
        <dbReference type="ChEBI" id="CHEBI:78513"/>
        <dbReference type="ChEBI" id="CHEBI:456215"/>
        <dbReference type="EC" id="6.1.1.19"/>
    </reaction>
</comment>
<keyword evidence="9" id="KW-1185">Reference proteome</keyword>
<dbReference type="SMART" id="SM01016">
    <property type="entry name" value="Arg_tRNA_synt_N"/>
    <property type="match status" value="1"/>
</dbReference>
<evidence type="ECO:0000259" key="7">
    <source>
        <dbReference type="SMART" id="SM01016"/>
    </source>
</evidence>
<dbReference type="Pfam" id="PF03485">
    <property type="entry name" value="Arg_tRNA_synt_N"/>
    <property type="match status" value="1"/>
</dbReference>
<dbReference type="InterPro" id="IPR009080">
    <property type="entry name" value="tRNAsynth_Ia_anticodon-bd"/>
</dbReference>
<name>A0A344TWH2_9ACTN</name>
<dbReference type="GO" id="GO:0006420">
    <property type="term" value="P:arginyl-tRNA aminoacylation"/>
    <property type="evidence" value="ECO:0007669"/>
    <property type="project" value="InterPro"/>
</dbReference>
<feature type="domain" description="Arginyl tRNA synthetase N-terminal" evidence="7">
    <location>
        <begin position="4"/>
        <end position="95"/>
    </location>
</feature>
<dbReference type="InterPro" id="IPR008909">
    <property type="entry name" value="DALR_anticod-bd"/>
</dbReference>
<dbReference type="NCBIfam" id="NF045898">
    <property type="entry name" value="ArgS_rel_codon"/>
    <property type="match status" value="1"/>
</dbReference>
<evidence type="ECO:0000259" key="6">
    <source>
        <dbReference type="SMART" id="SM00836"/>
    </source>
</evidence>
<dbReference type="OrthoDB" id="9803211at2"/>
<evidence type="ECO:0000256" key="3">
    <source>
        <dbReference type="ARBA" id="ARBA00022741"/>
    </source>
</evidence>
<keyword evidence="4" id="KW-0067">ATP-binding</keyword>